<keyword evidence="3" id="KW-1185">Reference proteome</keyword>
<dbReference type="PANTHER" id="PTHR32133">
    <property type="entry name" value="OS07G0120400 PROTEIN"/>
    <property type="match status" value="1"/>
</dbReference>
<reference evidence="2" key="1">
    <citation type="submission" date="2020-05" db="EMBL/GenBank/DDBJ databases">
        <title>WGS assembly of Panicum virgatum.</title>
        <authorList>
            <person name="Lovell J.T."/>
            <person name="Jenkins J."/>
            <person name="Shu S."/>
            <person name="Juenger T.E."/>
            <person name="Schmutz J."/>
        </authorList>
    </citation>
    <scope>NUCLEOTIDE SEQUENCE</scope>
    <source>
        <strain evidence="2">AP13</strain>
    </source>
</reference>
<dbReference type="Gene3D" id="1.20.1280.50">
    <property type="match status" value="1"/>
</dbReference>
<evidence type="ECO:0000259" key="1">
    <source>
        <dbReference type="Pfam" id="PF12937"/>
    </source>
</evidence>
<sequence>MAQPLVDDLIKEVLLLFPSDEPERLLHAALVCKGWRRTVSDPSFHHRFCDHHRRTRPLLGFFSLRGHGPFLIVFVATDDLELFTRAYVYSSEAGAWSELTCVEHVSGDNIDRGPCTLVGNTLYFMFEMSIRILKYDLGTGEMSVIELSRAVHGYHIVVTATSGLGFATVIESSLFLWSRKEDGPDTGCDMPNALLPVTAPVTSCVVIGFAEGVGVLLRTFDGFFSVDLKSGCVRKIG</sequence>
<feature type="domain" description="F-box" evidence="1">
    <location>
        <begin position="21"/>
        <end position="49"/>
    </location>
</feature>
<dbReference type="AlphaFoldDB" id="A0A8T0V3N6"/>
<evidence type="ECO:0000313" key="3">
    <source>
        <dbReference type="Proteomes" id="UP000823388"/>
    </source>
</evidence>
<proteinExistence type="predicted"/>
<evidence type="ECO:0000313" key="2">
    <source>
        <dbReference type="EMBL" id="KAG2629058.1"/>
    </source>
</evidence>
<protein>
    <recommendedName>
        <fullName evidence="1">F-box domain-containing protein</fullName>
    </recommendedName>
</protein>
<dbReference type="SUPFAM" id="SSF81383">
    <property type="entry name" value="F-box domain"/>
    <property type="match status" value="1"/>
</dbReference>
<organism evidence="2 3">
    <name type="scientific">Panicum virgatum</name>
    <name type="common">Blackwell switchgrass</name>
    <dbReference type="NCBI Taxonomy" id="38727"/>
    <lineage>
        <taxon>Eukaryota</taxon>
        <taxon>Viridiplantae</taxon>
        <taxon>Streptophyta</taxon>
        <taxon>Embryophyta</taxon>
        <taxon>Tracheophyta</taxon>
        <taxon>Spermatophyta</taxon>
        <taxon>Magnoliopsida</taxon>
        <taxon>Liliopsida</taxon>
        <taxon>Poales</taxon>
        <taxon>Poaceae</taxon>
        <taxon>PACMAD clade</taxon>
        <taxon>Panicoideae</taxon>
        <taxon>Panicodae</taxon>
        <taxon>Paniceae</taxon>
        <taxon>Panicinae</taxon>
        <taxon>Panicum</taxon>
        <taxon>Panicum sect. Hiantes</taxon>
    </lineage>
</organism>
<dbReference type="InterPro" id="IPR036047">
    <property type="entry name" value="F-box-like_dom_sf"/>
</dbReference>
<accession>A0A8T0V3N6</accession>
<comment type="caution">
    <text evidence="2">The sequence shown here is derived from an EMBL/GenBank/DDBJ whole genome shotgun (WGS) entry which is preliminary data.</text>
</comment>
<dbReference type="InterPro" id="IPR001810">
    <property type="entry name" value="F-box_dom"/>
</dbReference>
<dbReference type="Pfam" id="PF12937">
    <property type="entry name" value="F-box-like"/>
    <property type="match status" value="1"/>
</dbReference>
<dbReference type="Proteomes" id="UP000823388">
    <property type="component" value="Chromosome 3K"/>
</dbReference>
<dbReference type="PANTHER" id="PTHR32133:SF386">
    <property type="entry name" value="F-BOX DOMAIN-CONTAINING PROTEIN"/>
    <property type="match status" value="1"/>
</dbReference>
<dbReference type="EMBL" id="CM029041">
    <property type="protein sequence ID" value="KAG2629058.1"/>
    <property type="molecule type" value="Genomic_DNA"/>
</dbReference>
<gene>
    <name evidence="2" type="ORF">PVAP13_3KG402308</name>
</gene>
<name>A0A8T0V3N6_PANVG</name>